<feature type="compositionally biased region" description="Low complexity" evidence="1">
    <location>
        <begin position="353"/>
        <end position="369"/>
    </location>
</feature>
<feature type="compositionally biased region" description="Polar residues" evidence="1">
    <location>
        <begin position="1"/>
        <end position="10"/>
    </location>
</feature>
<dbReference type="GO" id="GO:0016973">
    <property type="term" value="P:poly(A)+ mRNA export from nucleus"/>
    <property type="evidence" value="ECO:0007669"/>
    <property type="project" value="TreeGrafter"/>
</dbReference>
<accession>A0A060T5L9</accession>
<feature type="compositionally biased region" description="Polar residues" evidence="1">
    <location>
        <begin position="610"/>
        <end position="619"/>
    </location>
</feature>
<dbReference type="GO" id="GO:0031990">
    <property type="term" value="P:mRNA export from nucleus in response to heat stress"/>
    <property type="evidence" value="ECO:0007669"/>
    <property type="project" value="TreeGrafter"/>
</dbReference>
<feature type="compositionally biased region" description="Basic and acidic residues" evidence="1">
    <location>
        <begin position="478"/>
        <end position="514"/>
    </location>
</feature>
<reference evidence="2" key="1">
    <citation type="submission" date="2014-02" db="EMBL/GenBank/DDBJ databases">
        <authorList>
            <person name="Genoscope - CEA"/>
        </authorList>
    </citation>
    <scope>NUCLEOTIDE SEQUENCE</scope>
    <source>
        <strain evidence="2">LS3</strain>
    </source>
</reference>
<feature type="compositionally biased region" description="Polar residues" evidence="1">
    <location>
        <begin position="24"/>
        <end position="34"/>
    </location>
</feature>
<dbReference type="GO" id="GO:0008298">
    <property type="term" value="P:intracellular mRNA localization"/>
    <property type="evidence" value="ECO:0007669"/>
    <property type="project" value="TreeGrafter"/>
</dbReference>
<feature type="compositionally biased region" description="Low complexity" evidence="1">
    <location>
        <begin position="184"/>
        <end position="199"/>
    </location>
</feature>
<feature type="compositionally biased region" description="Low complexity" evidence="1">
    <location>
        <begin position="35"/>
        <end position="46"/>
    </location>
</feature>
<feature type="compositionally biased region" description="Polar residues" evidence="1">
    <location>
        <begin position="66"/>
        <end position="78"/>
    </location>
</feature>
<dbReference type="EMBL" id="HG937693">
    <property type="protein sequence ID" value="CDP34486.1"/>
    <property type="molecule type" value="Genomic_DNA"/>
</dbReference>
<feature type="compositionally biased region" description="Basic and acidic residues" evidence="1">
    <location>
        <begin position="297"/>
        <end position="308"/>
    </location>
</feature>
<reference evidence="2" key="2">
    <citation type="submission" date="2014-06" db="EMBL/GenBank/DDBJ databases">
        <title>The complete genome of Blastobotrys (Arxula) adeninivorans LS3 - a yeast of biotechnological interest.</title>
        <authorList>
            <person name="Kunze G."/>
            <person name="Gaillardin C."/>
            <person name="Czernicka M."/>
            <person name="Durrens P."/>
            <person name="Martin T."/>
            <person name="Boer E."/>
            <person name="Gabaldon T."/>
            <person name="Cruz J."/>
            <person name="Talla E."/>
            <person name="Marck C."/>
            <person name="Goffeau A."/>
            <person name="Barbe V."/>
            <person name="Baret P."/>
            <person name="Baronian K."/>
            <person name="Beier S."/>
            <person name="Bleykasten C."/>
            <person name="Bode R."/>
            <person name="Casaregola S."/>
            <person name="Despons L."/>
            <person name="Fairhead C."/>
            <person name="Giersberg M."/>
            <person name="Gierski P."/>
            <person name="Hahnel U."/>
            <person name="Hartmann A."/>
            <person name="Jankowska D."/>
            <person name="Jubin C."/>
            <person name="Jung P."/>
            <person name="Lafontaine I."/>
            <person name="Leh-Louis V."/>
            <person name="Lemaire M."/>
            <person name="Marcet-Houben M."/>
            <person name="Mascher M."/>
            <person name="Morel G."/>
            <person name="Richard G.-F."/>
            <person name="Riechen J."/>
            <person name="Sacerdot C."/>
            <person name="Sarkar A."/>
            <person name="Savel G."/>
            <person name="Schacherer J."/>
            <person name="Sherman D."/>
            <person name="Straub M.-L."/>
            <person name="Stein N."/>
            <person name="Thierry A."/>
            <person name="Trautwein-Schult A."/>
            <person name="Westhof E."/>
            <person name="Worch S."/>
            <person name="Dujon B."/>
            <person name="Souciet J.-L."/>
            <person name="Wincker P."/>
            <person name="Scholz U."/>
            <person name="Neuveglise N."/>
        </authorList>
    </citation>
    <scope>NUCLEOTIDE SEQUENCE</scope>
    <source>
        <strain evidence="2">LS3</strain>
    </source>
</reference>
<feature type="compositionally biased region" description="Basic and acidic residues" evidence="1">
    <location>
        <begin position="439"/>
        <end position="453"/>
    </location>
</feature>
<feature type="compositionally biased region" description="Polar residues" evidence="1">
    <location>
        <begin position="542"/>
        <end position="557"/>
    </location>
</feature>
<feature type="compositionally biased region" description="Basic and acidic residues" evidence="1">
    <location>
        <begin position="120"/>
        <end position="136"/>
    </location>
</feature>
<evidence type="ECO:0000256" key="1">
    <source>
        <dbReference type="SAM" id="MobiDB-lite"/>
    </source>
</evidence>
<dbReference type="PANTHER" id="PTHR28284">
    <property type="entry name" value="NUCLEOPORIN NUP60"/>
    <property type="match status" value="1"/>
</dbReference>
<evidence type="ECO:0000313" key="2">
    <source>
        <dbReference type="EMBL" id="CDP34486.1"/>
    </source>
</evidence>
<protein>
    <submittedName>
        <fullName evidence="2">ARAD1C13552p</fullName>
    </submittedName>
</protein>
<feature type="region of interest" description="Disordered" evidence="1">
    <location>
        <begin position="1"/>
        <end position="136"/>
    </location>
</feature>
<feature type="compositionally biased region" description="Low complexity" evidence="1">
    <location>
        <begin position="593"/>
        <end position="609"/>
    </location>
</feature>
<dbReference type="InterPro" id="IPR034432">
    <property type="entry name" value="Nup60"/>
</dbReference>
<dbReference type="GO" id="GO:0034398">
    <property type="term" value="P:telomere tethering at nuclear periphery"/>
    <property type="evidence" value="ECO:0007669"/>
    <property type="project" value="TreeGrafter"/>
</dbReference>
<dbReference type="AlphaFoldDB" id="A0A060T5L9"/>
<dbReference type="GO" id="GO:0044615">
    <property type="term" value="C:nuclear pore nuclear basket"/>
    <property type="evidence" value="ECO:0007669"/>
    <property type="project" value="InterPro"/>
</dbReference>
<proteinExistence type="predicted"/>
<sequence>MDRSRVATTKLSHHRSRTPYDRPSSATAPSTPNKGSTPGSSVSTPSIFARAKNFFTPRAWRRSEPMGQQSDSVETPSADTIFKHPSPTIPRPNLDRFDQLAARLGTPKTGGSSPSNAKSPNEKLAEFFKSKGDKQLSDVETEGVLSLIRQAQSQNEGLLEFSPPSTGFASNPGQIVTSGGASVQATPSAAPSVQSAQSPKIMASPVSTPKYRPLYSSPGASRSNSRSSSVRSSPYTPGRRRFTNVSTPYRPSPNLRKSGLQQLVWENSAPASSQNGGQSQAAEGPAGVGAASTASELVEKAEEPKKELSQTASALLSLLGPEESKEEEEKTTTNKAAKQDIPEEVKEFINPYASATSRTTSSPKSPRVSKAPRTPRTPKTSKSSAGSVEDSQNSSSPAIKELEKTMPRDKHRPSRPSNLRNVVVADDKPSSPSNLFKFESPKQTENKSEKEGESDNEQPQLFKPNVNFAPISQPHKSNTNDKSDVKSDDKPEDKLEKPEQPEGKTEKKPEDKTESAPSLFSFAPPITSQTGFSFSPAKPLSTVVNGSESNPQESTLKLDSAKESTFKFGVPAEKPSTTAAEAPKPFSFGQPSVPEKTVPVPAPAPTIATESTPSASSHTTGNYSAVFVFPSTTPAPAPQLTPQDLKKLESYKGQFLFD</sequence>
<gene>
    <name evidence="2" type="ORF">GNLVRS02_ARAD1C13552g</name>
</gene>
<feature type="compositionally biased region" description="Polar residues" evidence="1">
    <location>
        <begin position="377"/>
        <end position="397"/>
    </location>
</feature>
<organism evidence="2">
    <name type="scientific">Blastobotrys adeninivorans</name>
    <name type="common">Yeast</name>
    <name type="synonym">Arxula adeninivorans</name>
    <dbReference type="NCBI Taxonomy" id="409370"/>
    <lineage>
        <taxon>Eukaryota</taxon>
        <taxon>Fungi</taxon>
        <taxon>Dikarya</taxon>
        <taxon>Ascomycota</taxon>
        <taxon>Saccharomycotina</taxon>
        <taxon>Dipodascomycetes</taxon>
        <taxon>Dipodascales</taxon>
        <taxon>Trichomonascaceae</taxon>
        <taxon>Blastobotrys</taxon>
    </lineage>
</organism>
<feature type="compositionally biased region" description="Polar residues" evidence="1">
    <location>
        <begin position="109"/>
        <end position="119"/>
    </location>
</feature>
<feature type="region of interest" description="Disordered" evidence="1">
    <location>
        <begin position="572"/>
        <end position="619"/>
    </location>
</feature>
<feature type="compositionally biased region" description="Basic and acidic residues" evidence="1">
    <location>
        <begin position="327"/>
        <end position="347"/>
    </location>
</feature>
<name>A0A060T5L9_BLAAD</name>
<dbReference type="PANTHER" id="PTHR28284:SF1">
    <property type="entry name" value="NUCLEOPORIN NUP60"/>
    <property type="match status" value="1"/>
</dbReference>
<feature type="compositionally biased region" description="Low complexity" evidence="1">
    <location>
        <begin position="216"/>
        <end position="233"/>
    </location>
</feature>
<feature type="compositionally biased region" description="Polar residues" evidence="1">
    <location>
        <begin position="163"/>
        <end position="183"/>
    </location>
</feature>
<feature type="region of interest" description="Disordered" evidence="1">
    <location>
        <begin position="156"/>
        <end position="560"/>
    </location>
</feature>
<dbReference type="GO" id="GO:0017056">
    <property type="term" value="F:structural constituent of nuclear pore"/>
    <property type="evidence" value="ECO:0007669"/>
    <property type="project" value="InterPro"/>
</dbReference>
<dbReference type="GO" id="GO:0006607">
    <property type="term" value="P:NLS-bearing protein import into nucleus"/>
    <property type="evidence" value="ECO:0007669"/>
    <property type="project" value="TreeGrafter"/>
</dbReference>
<feature type="compositionally biased region" description="Polar residues" evidence="1">
    <location>
        <begin position="259"/>
        <end position="281"/>
    </location>
</feature>